<reference evidence="3" key="1">
    <citation type="submission" date="2017-09" db="EMBL/GenBank/DDBJ databases">
        <title>Depth-based differentiation of microbial function through sediment-hosted aquifers and enrichment of novel symbionts in the deep terrestrial subsurface.</title>
        <authorList>
            <person name="Probst A.J."/>
            <person name="Ladd B."/>
            <person name="Jarett J.K."/>
            <person name="Geller-Mcgrath D.E."/>
            <person name="Sieber C.M.K."/>
            <person name="Emerson J.B."/>
            <person name="Anantharaman K."/>
            <person name="Thomas B.C."/>
            <person name="Malmstrom R."/>
            <person name="Stieglmeier M."/>
            <person name="Klingl A."/>
            <person name="Woyke T."/>
            <person name="Ryan C.M."/>
            <person name="Banfield J.F."/>
        </authorList>
    </citation>
    <scope>NUCLEOTIDE SEQUENCE [LARGE SCALE GENOMIC DNA]</scope>
</reference>
<evidence type="ECO:0000259" key="1">
    <source>
        <dbReference type="Pfam" id="PF02915"/>
    </source>
</evidence>
<dbReference type="GO" id="GO:0046872">
    <property type="term" value="F:metal ion binding"/>
    <property type="evidence" value="ECO:0007669"/>
    <property type="project" value="InterPro"/>
</dbReference>
<dbReference type="GO" id="GO:0016491">
    <property type="term" value="F:oxidoreductase activity"/>
    <property type="evidence" value="ECO:0007669"/>
    <property type="project" value="InterPro"/>
</dbReference>
<comment type="caution">
    <text evidence="2">The sequence shown here is derived from an EMBL/GenBank/DDBJ whole genome shotgun (WGS) entry which is preliminary data.</text>
</comment>
<protein>
    <recommendedName>
        <fullName evidence="1">Rubrerythrin diiron-binding domain-containing protein</fullName>
    </recommendedName>
</protein>
<dbReference type="InterPro" id="IPR012347">
    <property type="entry name" value="Ferritin-like"/>
</dbReference>
<dbReference type="PANTHER" id="PTHR33531:SF7">
    <property type="entry name" value="HYPOTHETICAL MEMBRANE PROTEIN, CONSERVED"/>
    <property type="match status" value="1"/>
</dbReference>
<dbReference type="Gene3D" id="1.20.1260.10">
    <property type="match status" value="1"/>
</dbReference>
<dbReference type="Proteomes" id="UP000229307">
    <property type="component" value="Unassembled WGS sequence"/>
</dbReference>
<dbReference type="AlphaFoldDB" id="A0A2M7SDL2"/>
<organism evidence="2 3">
    <name type="scientific">Candidatus Desantisbacteria bacterium CG_4_10_14_0_8_um_filter_48_22</name>
    <dbReference type="NCBI Taxonomy" id="1974543"/>
    <lineage>
        <taxon>Bacteria</taxon>
        <taxon>Candidatus Desantisiibacteriota</taxon>
    </lineage>
</organism>
<dbReference type="CDD" id="cd01045">
    <property type="entry name" value="Ferritin_like_AB"/>
    <property type="match status" value="1"/>
</dbReference>
<dbReference type="SUPFAM" id="SSF47240">
    <property type="entry name" value="Ferritin-like"/>
    <property type="match status" value="1"/>
</dbReference>
<gene>
    <name evidence="2" type="ORF">COY52_03685</name>
</gene>
<sequence length="176" mass="20095">MADEKYLEALKMAIGMERKGQKAYSDMAARSRNQLGMKVFAYLAKDEIAHIEAIKEFSVKLAGGRILPDVEKLVTREHHKGNETIFNRPLEELKDSAGIGAGDLKAYKTAMQTEKDGYEFYKECLEGATDEMVKKLFTFLIEEESSHYQILQDTYQYLAHPADWFAKQERPIFEGG</sequence>
<proteinExistence type="predicted"/>
<dbReference type="EMBL" id="PFMR01000101">
    <property type="protein sequence ID" value="PIZ17616.1"/>
    <property type="molecule type" value="Genomic_DNA"/>
</dbReference>
<dbReference type="InterPro" id="IPR009078">
    <property type="entry name" value="Ferritin-like_SF"/>
</dbReference>
<dbReference type="Pfam" id="PF02915">
    <property type="entry name" value="Rubrerythrin"/>
    <property type="match status" value="1"/>
</dbReference>
<name>A0A2M7SDL2_9BACT</name>
<feature type="domain" description="Rubrerythrin diiron-binding" evidence="1">
    <location>
        <begin position="8"/>
        <end position="153"/>
    </location>
</feature>
<evidence type="ECO:0000313" key="3">
    <source>
        <dbReference type="Proteomes" id="UP000229307"/>
    </source>
</evidence>
<dbReference type="InterPro" id="IPR003251">
    <property type="entry name" value="Rr_diiron-bd_dom"/>
</dbReference>
<evidence type="ECO:0000313" key="2">
    <source>
        <dbReference type="EMBL" id="PIZ17616.1"/>
    </source>
</evidence>
<dbReference type="PANTHER" id="PTHR33531">
    <property type="entry name" value="RUBRERYTHRIN SUBFAMILY"/>
    <property type="match status" value="1"/>
</dbReference>
<accession>A0A2M7SDL2</accession>